<dbReference type="PANTHER" id="PTHR21974">
    <property type="entry name" value="RE15880P"/>
    <property type="match status" value="1"/>
</dbReference>
<dbReference type="EMBL" id="JAPCWZ010000003">
    <property type="protein sequence ID" value="KAK8873414.1"/>
    <property type="molecule type" value="Genomic_DNA"/>
</dbReference>
<reference evidence="2 3" key="1">
    <citation type="journal article" date="2024" name="IMA Fungus">
        <title>Apiospora arundinis, a panoply of carbohydrate-active enzymes and secondary metabolites.</title>
        <authorList>
            <person name="Sorensen T."/>
            <person name="Petersen C."/>
            <person name="Muurmann A.T."/>
            <person name="Christiansen J.V."/>
            <person name="Brundto M.L."/>
            <person name="Overgaard C.K."/>
            <person name="Boysen A.T."/>
            <person name="Wollenberg R.D."/>
            <person name="Larsen T.O."/>
            <person name="Sorensen J.L."/>
            <person name="Nielsen K.L."/>
            <person name="Sondergaard T.E."/>
        </authorList>
    </citation>
    <scope>NUCLEOTIDE SEQUENCE [LARGE SCALE GENOMIC DNA]</scope>
    <source>
        <strain evidence="2 3">AAU 773</strain>
    </source>
</reference>
<keyword evidence="3" id="KW-1185">Reference proteome</keyword>
<evidence type="ECO:0000313" key="3">
    <source>
        <dbReference type="Proteomes" id="UP001390339"/>
    </source>
</evidence>
<feature type="coiled-coil region" evidence="1">
    <location>
        <begin position="33"/>
        <end position="60"/>
    </location>
</feature>
<name>A0ABR2J6M4_9PEZI</name>
<proteinExistence type="predicted"/>
<dbReference type="PANTHER" id="PTHR21974:SF2">
    <property type="entry name" value="RE15880P"/>
    <property type="match status" value="1"/>
</dbReference>
<dbReference type="Proteomes" id="UP001390339">
    <property type="component" value="Unassembled WGS sequence"/>
</dbReference>
<comment type="caution">
    <text evidence="2">The sequence shown here is derived from an EMBL/GenBank/DDBJ whole genome shotgun (WGS) entry which is preliminary data.</text>
</comment>
<keyword evidence="1" id="KW-0175">Coiled coil</keyword>
<evidence type="ECO:0000313" key="2">
    <source>
        <dbReference type="EMBL" id="KAK8873414.1"/>
    </source>
</evidence>
<sequence length="371" mass="42191">MMASINQAIRDTAAHTSELWIKIAQTDYAPSALEQHKCRLVELNEALDKLNAQIESLDKDRGTALISHQRYRDSVVRRLAYRAAWQRDRYRAKAALVTKEYYEVLQQEYRAKEKRCVLERRYEDGLALLEDLDHVASQHNQAQTELDLLWENVFSRPDSEYQHEKVLQQKVDAAKTSQLQALKLCEKSSNTVDALTGALNRLATAFEEVKKALVQGQMTGDGSETRFLRQAQSQVNSARCLLRQAKCGGESLEAIDSLRIASLSDRGNQWGGPYSTIIWRDRIRGSRRDIEMCHAVLKRRLNVAREKHEETELAVKMSDEVLRKSKENLRMARAVIYLEVAGNEALSVARLEDISRGSQPIIAAPPPYLTA</sequence>
<accession>A0ABR2J6M4</accession>
<protein>
    <submittedName>
        <fullName evidence="2">Uncharacterized protein</fullName>
    </submittedName>
</protein>
<organism evidence="2 3">
    <name type="scientific">Apiospora arundinis</name>
    <dbReference type="NCBI Taxonomy" id="335852"/>
    <lineage>
        <taxon>Eukaryota</taxon>
        <taxon>Fungi</taxon>
        <taxon>Dikarya</taxon>
        <taxon>Ascomycota</taxon>
        <taxon>Pezizomycotina</taxon>
        <taxon>Sordariomycetes</taxon>
        <taxon>Xylariomycetidae</taxon>
        <taxon>Amphisphaeriales</taxon>
        <taxon>Apiosporaceae</taxon>
        <taxon>Apiospora</taxon>
    </lineage>
</organism>
<evidence type="ECO:0000256" key="1">
    <source>
        <dbReference type="SAM" id="Coils"/>
    </source>
</evidence>
<gene>
    <name evidence="2" type="ORF">PGQ11_003928</name>
</gene>